<feature type="region of interest" description="Disordered" evidence="3">
    <location>
        <begin position="95"/>
        <end position="159"/>
    </location>
</feature>
<evidence type="ECO:0000259" key="4">
    <source>
        <dbReference type="PROSITE" id="PS50109"/>
    </source>
</evidence>
<reference evidence="7" key="1">
    <citation type="submission" date="2021-03" db="EMBL/GenBank/DDBJ databases">
        <authorList>
            <person name="Tagirdzhanova G."/>
        </authorList>
    </citation>
    <scope>NUCLEOTIDE SEQUENCE</scope>
</reference>
<feature type="domain" description="PAS" evidence="6">
    <location>
        <begin position="863"/>
        <end position="899"/>
    </location>
</feature>
<feature type="region of interest" description="Disordered" evidence="3">
    <location>
        <begin position="347"/>
        <end position="375"/>
    </location>
</feature>
<feature type="domain" description="Response regulatory" evidence="5">
    <location>
        <begin position="1340"/>
        <end position="1471"/>
    </location>
</feature>
<dbReference type="SUPFAM" id="SSF55785">
    <property type="entry name" value="PYP-like sensor domain (PAS domain)"/>
    <property type="match status" value="1"/>
</dbReference>
<dbReference type="InterPro" id="IPR036890">
    <property type="entry name" value="HATPase_C_sf"/>
</dbReference>
<dbReference type="Gene3D" id="3.30.565.10">
    <property type="entry name" value="Histidine kinase-like ATPase, C-terminal domain"/>
    <property type="match status" value="1"/>
</dbReference>
<feature type="domain" description="Histidine kinase" evidence="4">
    <location>
        <begin position="1012"/>
        <end position="1284"/>
    </location>
</feature>
<evidence type="ECO:0000256" key="1">
    <source>
        <dbReference type="ARBA" id="ARBA00022553"/>
    </source>
</evidence>
<dbReference type="Pfam" id="PF00072">
    <property type="entry name" value="Response_reg"/>
    <property type="match status" value="1"/>
</dbReference>
<dbReference type="InterPro" id="IPR011006">
    <property type="entry name" value="CheY-like_superfamily"/>
</dbReference>
<dbReference type="SMART" id="SM00388">
    <property type="entry name" value="HisKA"/>
    <property type="match status" value="1"/>
</dbReference>
<dbReference type="Gene3D" id="1.10.287.130">
    <property type="match status" value="1"/>
</dbReference>
<evidence type="ECO:0000313" key="7">
    <source>
        <dbReference type="EMBL" id="CAF9910411.1"/>
    </source>
</evidence>
<dbReference type="Pfam" id="PF02518">
    <property type="entry name" value="HATPase_c"/>
    <property type="match status" value="1"/>
</dbReference>
<dbReference type="PANTHER" id="PTHR43719:SF30">
    <property type="entry name" value="TWO-COMPONENT SYSTEM RESPONSE REGULATOR"/>
    <property type="match status" value="1"/>
</dbReference>
<feature type="region of interest" description="Disordered" evidence="3">
    <location>
        <begin position="1"/>
        <end position="79"/>
    </location>
</feature>
<dbReference type="InterPro" id="IPR036097">
    <property type="entry name" value="HisK_dim/P_sf"/>
</dbReference>
<feature type="compositionally biased region" description="Basic and acidic residues" evidence="3">
    <location>
        <begin position="1"/>
        <end position="10"/>
    </location>
</feature>
<dbReference type="CDD" id="cd00082">
    <property type="entry name" value="HisKA"/>
    <property type="match status" value="1"/>
</dbReference>
<proteinExistence type="predicted"/>
<evidence type="ECO:0000256" key="3">
    <source>
        <dbReference type="SAM" id="MobiDB-lite"/>
    </source>
</evidence>
<evidence type="ECO:0000259" key="5">
    <source>
        <dbReference type="PROSITE" id="PS50110"/>
    </source>
</evidence>
<dbReference type="PANTHER" id="PTHR43719">
    <property type="entry name" value="TWO-COMPONENT HISTIDINE KINASE"/>
    <property type="match status" value="1"/>
</dbReference>
<name>A0A8H3EPK7_9LECA</name>
<evidence type="ECO:0000256" key="2">
    <source>
        <dbReference type="PROSITE-ProRule" id="PRU00169"/>
    </source>
</evidence>
<dbReference type="Pfam" id="PF00512">
    <property type="entry name" value="HisKA"/>
    <property type="match status" value="1"/>
</dbReference>
<dbReference type="CDD" id="cd00130">
    <property type="entry name" value="PAS"/>
    <property type="match status" value="1"/>
</dbReference>
<dbReference type="InterPro" id="IPR058846">
    <property type="entry name" value="PAS-like"/>
</dbReference>
<keyword evidence="8" id="KW-1185">Reference proteome</keyword>
<dbReference type="PROSITE" id="PS50110">
    <property type="entry name" value="RESPONSE_REGULATORY"/>
    <property type="match status" value="1"/>
</dbReference>
<dbReference type="SUPFAM" id="SSF52172">
    <property type="entry name" value="CheY-like"/>
    <property type="match status" value="1"/>
</dbReference>
<evidence type="ECO:0000313" key="8">
    <source>
        <dbReference type="Proteomes" id="UP000664169"/>
    </source>
</evidence>
<feature type="compositionally biased region" description="Polar residues" evidence="3">
    <location>
        <begin position="38"/>
        <end position="50"/>
    </location>
</feature>
<dbReference type="SUPFAM" id="SSF47384">
    <property type="entry name" value="Homodimeric domain of signal transducing histidine kinase"/>
    <property type="match status" value="1"/>
</dbReference>
<dbReference type="PROSITE" id="PS50112">
    <property type="entry name" value="PAS"/>
    <property type="match status" value="1"/>
</dbReference>
<dbReference type="GO" id="GO:0000155">
    <property type="term" value="F:phosphorelay sensor kinase activity"/>
    <property type="evidence" value="ECO:0007669"/>
    <property type="project" value="InterPro"/>
</dbReference>
<dbReference type="InterPro" id="IPR003661">
    <property type="entry name" value="HisK_dim/P_dom"/>
</dbReference>
<feature type="region of interest" description="Disordered" evidence="3">
    <location>
        <begin position="1286"/>
        <end position="1331"/>
    </location>
</feature>
<dbReference type="Pfam" id="PF26131">
    <property type="entry name" value="PAS-like"/>
    <property type="match status" value="1"/>
</dbReference>
<dbReference type="InterPro" id="IPR050956">
    <property type="entry name" value="2C_system_His_kinase"/>
</dbReference>
<dbReference type="SMART" id="SM00091">
    <property type="entry name" value="PAS"/>
    <property type="match status" value="1"/>
</dbReference>
<dbReference type="SMART" id="SM00387">
    <property type="entry name" value="HATPase_c"/>
    <property type="match status" value="1"/>
</dbReference>
<feature type="compositionally biased region" description="Polar residues" evidence="3">
    <location>
        <begin position="351"/>
        <end position="375"/>
    </location>
</feature>
<dbReference type="InterPro" id="IPR005467">
    <property type="entry name" value="His_kinase_dom"/>
</dbReference>
<accession>A0A8H3EPK7</accession>
<dbReference type="InterPro" id="IPR000014">
    <property type="entry name" value="PAS"/>
</dbReference>
<dbReference type="SMART" id="SM00448">
    <property type="entry name" value="REC"/>
    <property type="match status" value="1"/>
</dbReference>
<dbReference type="InterPro" id="IPR035965">
    <property type="entry name" value="PAS-like_dom_sf"/>
</dbReference>
<gene>
    <name evidence="7" type="ORF">GOMPHAMPRED_007081</name>
</gene>
<dbReference type="PRINTS" id="PR00344">
    <property type="entry name" value="BCTRLSENSOR"/>
</dbReference>
<dbReference type="NCBIfam" id="TIGR00229">
    <property type="entry name" value="sensory_box"/>
    <property type="match status" value="1"/>
</dbReference>
<sequence>MTLERSDEFIALRPPTSRHRRILSSEGAQGCSDKEQRVATTRQISDSIGKNSEAIWNESTPPEELESAPTPSRSEPAHPVFGVVLNGITFSRKRKRKHLPEISTSNAVKSPFKRLKGRSRIERSSNASISNSEAKPTSPLFFSHSPQPRPQLPRFSSSEASVTMMNNVSAEESSTPTLLQGMKMSRDSRLSTVLGAKLPSSQYGRIKSSRTDEVEILNKGLQDISQMGALELLEQDDRLVFIIDLSNRHNFNPGPLSILFANATLKGVQSVYDAVQGRNSEDPRAIITGVEFPEFKTWSTSFVEEDQAMDVTLPAYAYGGVVWTCVNLRKKFRVFYGILSTVSGRLPANGHRQQTPFSKTNPNDQGSPSTTSVGRQQAEVVDYFGTAKIPYEGPLDANVGLPDGTSSPIPSITETMGQLLNNSTNGSALNLPAASVCTPGQSPLSQHMISMEELQEFSQDRKIRYPLGSVMSNQGFFDWTRLPFTSALPKHIQFAKSIDWASTSLGPVDTWSAILTSISNLLMASPHPTAMYWGENNVAIYNEPYILLAGQKHPKLMGQTYVEAWGEIWNFVKDSFVTAKEMGQAVMKDDDLLFVNRQGFLEETYFSWSLIPIVGADGKVAGLFNPAFEKTRRKIAERRMLTLREVGETIATAREVKDFWSQVLKGLEINEYDAPFVLLYSVGDENDSDSASIHSSSISMAKSCFLEGTLPEIPHGHPIAPPVIDLRSGTDGFAIALREAVGMDKPILLETSTGTLNAEFLDGFQCRGFPEKPRAAIVCPIHPTTGDNVIGFLIMGVNPRRPYDDDYSLFIQLLSRQLATSMASVVLFEEEIKRGQRAAKLAALDRIELSEQLAARTQEAVESENKFTRMAELAPVGMFIADRFGKMMFTNETFHKISGTLTDPSSQDMWMESIVNEDRPAIEQRWQKLIDQVEPMSAEFRFKTPWEDPNGAKSYTWVIASAYPEKYDDGGLKTVFGSITEISQQKWAQDLQKKRTEEAVELKRQQSNFIDMTSHEMRNPLSAILQCADEITRSLSDFKAYPGQHAIPSTLIDSNIDAAQTITLCANHQTRIVSDVLTLSKLDSALLLVTPVDVQPASIVQQALKMFDGELQTADIKMQFRIDSSLHDLGIEWVRLDPSRLLQVLINLTTNAIKFTSSQAKRTITIGLSASLIPPSEFTPSLVSYIPSRSKRDDVTEGKDWGTGDNVYLNFAVQDTGKGLTEDERKLLFLRFSQASPKTHVQYGGSGLGLFISRELVELQGGEIGVSSESGKGSTFAFYVKAKKSNGPADGTEELPALTQVNSRRSPVRRTSKHNATTAESQPSSVPKTPVIAPKPLHMKVMIVEDNIVNQRVLSKALRNQGCDITLANHGGECLDQLRKTRLWNGCEQDGENLDIILMDLEMPVMDGLTCTRTIRELQAKGDIVRHIPIIAVSANARSAHVEGALAAGMDDVVSKPFRILELIPKMEQLTAQYKASA</sequence>
<dbReference type="SUPFAM" id="SSF55874">
    <property type="entry name" value="ATPase domain of HSP90 chaperone/DNA topoisomerase II/histidine kinase"/>
    <property type="match status" value="1"/>
</dbReference>
<dbReference type="InterPro" id="IPR004358">
    <property type="entry name" value="Sig_transdc_His_kin-like_C"/>
</dbReference>
<dbReference type="Gene3D" id="3.40.50.2300">
    <property type="match status" value="1"/>
</dbReference>
<feature type="compositionally biased region" description="Polar residues" evidence="3">
    <location>
        <begin position="1314"/>
        <end position="1327"/>
    </location>
</feature>
<dbReference type="Gene3D" id="3.30.450.20">
    <property type="entry name" value="PAS domain"/>
    <property type="match status" value="2"/>
</dbReference>
<dbReference type="PROSITE" id="PS50109">
    <property type="entry name" value="HIS_KIN"/>
    <property type="match status" value="1"/>
</dbReference>
<protein>
    <submittedName>
        <fullName evidence="7">Uncharacterized protein</fullName>
    </submittedName>
</protein>
<dbReference type="Proteomes" id="UP000664169">
    <property type="component" value="Unassembled WGS sequence"/>
</dbReference>
<dbReference type="CDD" id="cd17546">
    <property type="entry name" value="REC_hyHK_CKI1_RcsC-like"/>
    <property type="match status" value="1"/>
</dbReference>
<comment type="caution">
    <text evidence="7">The sequence shown here is derived from an EMBL/GenBank/DDBJ whole genome shotgun (WGS) entry which is preliminary data.</text>
</comment>
<organism evidence="7 8">
    <name type="scientific">Gomphillus americanus</name>
    <dbReference type="NCBI Taxonomy" id="1940652"/>
    <lineage>
        <taxon>Eukaryota</taxon>
        <taxon>Fungi</taxon>
        <taxon>Dikarya</taxon>
        <taxon>Ascomycota</taxon>
        <taxon>Pezizomycotina</taxon>
        <taxon>Lecanoromycetes</taxon>
        <taxon>OSLEUM clade</taxon>
        <taxon>Ostropomycetidae</taxon>
        <taxon>Ostropales</taxon>
        <taxon>Graphidaceae</taxon>
        <taxon>Gomphilloideae</taxon>
        <taxon>Gomphillus</taxon>
    </lineage>
</organism>
<dbReference type="OrthoDB" id="60033at2759"/>
<dbReference type="SUPFAM" id="SSF55781">
    <property type="entry name" value="GAF domain-like"/>
    <property type="match status" value="1"/>
</dbReference>
<feature type="modified residue" description="4-aspartylphosphate" evidence="2">
    <location>
        <position position="1400"/>
    </location>
</feature>
<dbReference type="InterPro" id="IPR003594">
    <property type="entry name" value="HATPase_dom"/>
</dbReference>
<evidence type="ECO:0000259" key="6">
    <source>
        <dbReference type="PROSITE" id="PS50112"/>
    </source>
</evidence>
<keyword evidence="1 2" id="KW-0597">Phosphoprotein</keyword>
<dbReference type="InterPro" id="IPR001789">
    <property type="entry name" value="Sig_transdc_resp-reg_receiver"/>
</dbReference>
<dbReference type="EMBL" id="CAJPDQ010000005">
    <property type="protein sequence ID" value="CAF9910411.1"/>
    <property type="molecule type" value="Genomic_DNA"/>
</dbReference>
<feature type="compositionally biased region" description="Polar residues" evidence="3">
    <location>
        <begin position="124"/>
        <end position="135"/>
    </location>
</feature>